<evidence type="ECO:0000256" key="3">
    <source>
        <dbReference type="ARBA" id="ARBA00022771"/>
    </source>
</evidence>
<dbReference type="InterPro" id="IPR011011">
    <property type="entry name" value="Znf_FYVE_PHD"/>
</dbReference>
<dbReference type="PRINTS" id="PR00633">
    <property type="entry name" value="RCCNDNSATION"/>
</dbReference>
<dbReference type="InterPro" id="IPR013083">
    <property type="entry name" value="Znf_RING/FYVE/PHD"/>
</dbReference>
<keyword evidence="1" id="KW-0479">Metal-binding</keyword>
<name>A0ABM4CW95_HYDVU</name>
<feature type="repeat" description="RCC1" evidence="6">
    <location>
        <begin position="229"/>
        <end position="280"/>
    </location>
</feature>
<dbReference type="InterPro" id="IPR000408">
    <property type="entry name" value="Reg_chr_condens"/>
</dbReference>
<gene>
    <name evidence="9" type="primary">LOC100209924</name>
</gene>
<sequence>MTIEIPSFESVSNKEDVFVSPLPELCVMIKGSTMLKAGRMGRPHFRKFHMSADLKLLQWESPNKGAAESSVAIGDIEEVITGQKTKIFEGNPIPEYEAISFSVIYKQGNTKRSLDIVCKDRVEYDIWTVGLQALINGFDNLDGLRLMSEADLSKADGKLMLELGLFGDRVSVKEDACDIYTWGASPKGVLGHGEETEELFPRVVEALLGRDIRTVACGTEHTLAVSVNGEMFSWGCGRGGKLGLKNILDRYMPLKIGAFENVNITFVSCNELHSASVTESGELYTFGRSGPHLGYTTEDRKQAVPRKVDLSTANKIKAVSCGLEFTIALNSEGELYSFGKNDCGQLGAGHFNDIEEPYLIKHLNGVRISKVSCGSKHVGAVTVNGDVWLWGSNEFGQLGRDKLEAHDIPFEAPSTFWNEEIQDIKCGGSHTVVLSCTGVLYVFGNGQSGQLGVAVNQTSPYITNPCILSMPNNTKVAKVDCGIEHTAAVTESGCLYTWGNGSRGRLGHGDHQDRYVPTLVESLAYKQVQSIACGAYHTAACVIRAWVHDQETKSCMACKQRFTTVRRRHHCRKCGGIFCGTCSQRKCPLLEIGYSEPVRVCDRCYFILTESTL</sequence>
<keyword evidence="2" id="KW-0677">Repeat</keyword>
<keyword evidence="3 5" id="KW-0863">Zinc-finger</keyword>
<evidence type="ECO:0000313" key="8">
    <source>
        <dbReference type="Proteomes" id="UP001652625"/>
    </source>
</evidence>
<evidence type="ECO:0000256" key="2">
    <source>
        <dbReference type="ARBA" id="ARBA00022737"/>
    </source>
</evidence>
<keyword evidence="8" id="KW-1185">Reference proteome</keyword>
<dbReference type="Proteomes" id="UP001652625">
    <property type="component" value="Chromosome 11"/>
</dbReference>
<dbReference type="InterPro" id="IPR017455">
    <property type="entry name" value="Znf_FYVE-rel"/>
</dbReference>
<dbReference type="SMART" id="SM00064">
    <property type="entry name" value="FYVE"/>
    <property type="match status" value="1"/>
</dbReference>
<evidence type="ECO:0000313" key="9">
    <source>
        <dbReference type="RefSeq" id="XP_065666204.1"/>
    </source>
</evidence>
<dbReference type="InterPro" id="IPR058923">
    <property type="entry name" value="RCC1-like_dom"/>
</dbReference>
<dbReference type="PROSITE" id="PS00626">
    <property type="entry name" value="RCC1_2"/>
    <property type="match status" value="1"/>
</dbReference>
<dbReference type="PROSITE" id="PS50012">
    <property type="entry name" value="RCC1_3"/>
    <property type="match status" value="7"/>
</dbReference>
<dbReference type="InterPro" id="IPR011993">
    <property type="entry name" value="PH-like_dom_sf"/>
</dbReference>
<dbReference type="Gene3D" id="2.30.29.30">
    <property type="entry name" value="Pleckstrin-homology domain (PH domain)/Phosphotyrosine-binding domain (PTB)"/>
    <property type="match status" value="1"/>
</dbReference>
<dbReference type="SUPFAM" id="SSF50729">
    <property type="entry name" value="PH domain-like"/>
    <property type="match status" value="1"/>
</dbReference>
<dbReference type="Gene3D" id="3.30.40.10">
    <property type="entry name" value="Zinc/RING finger domain, C3HC4 (zinc finger)"/>
    <property type="match status" value="1"/>
</dbReference>
<dbReference type="InterPro" id="IPR051625">
    <property type="entry name" value="Signaling_Regulatory_Domain"/>
</dbReference>
<evidence type="ECO:0000256" key="6">
    <source>
        <dbReference type="PROSITE-ProRule" id="PRU00235"/>
    </source>
</evidence>
<dbReference type="InterPro" id="IPR001849">
    <property type="entry name" value="PH_domain"/>
</dbReference>
<reference evidence="9" key="1">
    <citation type="submission" date="2025-08" db="UniProtKB">
        <authorList>
            <consortium name="RefSeq"/>
        </authorList>
    </citation>
    <scope>IDENTIFICATION</scope>
</reference>
<keyword evidence="4" id="KW-0862">Zinc</keyword>
<dbReference type="GeneID" id="100209924"/>
<feature type="domain" description="FYVE-type" evidence="7">
    <location>
        <begin position="549"/>
        <end position="609"/>
    </location>
</feature>
<dbReference type="Gene3D" id="2.130.10.30">
    <property type="entry name" value="Regulator of chromosome condensation 1/beta-lactamase-inhibitor protein II"/>
    <property type="match status" value="2"/>
</dbReference>
<evidence type="ECO:0000256" key="5">
    <source>
        <dbReference type="PROSITE-ProRule" id="PRU00091"/>
    </source>
</evidence>
<evidence type="ECO:0000256" key="4">
    <source>
        <dbReference type="ARBA" id="ARBA00022833"/>
    </source>
</evidence>
<feature type="repeat" description="RCC1" evidence="6">
    <location>
        <begin position="177"/>
        <end position="228"/>
    </location>
</feature>
<evidence type="ECO:0000256" key="1">
    <source>
        <dbReference type="ARBA" id="ARBA00022723"/>
    </source>
</evidence>
<dbReference type="PROSITE" id="PS50178">
    <property type="entry name" value="ZF_FYVE"/>
    <property type="match status" value="1"/>
</dbReference>
<feature type="repeat" description="RCC1" evidence="6">
    <location>
        <begin position="333"/>
        <end position="384"/>
    </location>
</feature>
<dbReference type="CDD" id="cd13365">
    <property type="entry name" value="PH_PLC_plant-like"/>
    <property type="match status" value="1"/>
</dbReference>
<dbReference type="Pfam" id="PF01363">
    <property type="entry name" value="FYVE"/>
    <property type="match status" value="1"/>
</dbReference>
<dbReference type="Pfam" id="PF25390">
    <property type="entry name" value="WD40_RLD"/>
    <property type="match status" value="1"/>
</dbReference>
<dbReference type="PANTHER" id="PTHR22872">
    <property type="entry name" value="BTK-BINDING PROTEIN-RELATED"/>
    <property type="match status" value="1"/>
</dbReference>
<feature type="repeat" description="RCC1" evidence="6">
    <location>
        <begin position="438"/>
        <end position="492"/>
    </location>
</feature>
<dbReference type="InterPro" id="IPR000306">
    <property type="entry name" value="Znf_FYVE"/>
</dbReference>
<dbReference type="SUPFAM" id="SSF57903">
    <property type="entry name" value="FYVE/PHD zinc finger"/>
    <property type="match status" value="1"/>
</dbReference>
<feature type="repeat" description="RCC1" evidence="6">
    <location>
        <begin position="493"/>
        <end position="544"/>
    </location>
</feature>
<evidence type="ECO:0000259" key="7">
    <source>
        <dbReference type="PROSITE" id="PS50178"/>
    </source>
</evidence>
<protein>
    <submittedName>
        <fullName evidence="9">Uncharacterized protein LOC100209924</fullName>
    </submittedName>
</protein>
<feature type="repeat" description="RCC1" evidence="6">
    <location>
        <begin position="281"/>
        <end position="332"/>
    </location>
</feature>
<organism evidence="8 9">
    <name type="scientific">Hydra vulgaris</name>
    <name type="common">Hydra</name>
    <name type="synonym">Hydra attenuata</name>
    <dbReference type="NCBI Taxonomy" id="6087"/>
    <lineage>
        <taxon>Eukaryota</taxon>
        <taxon>Metazoa</taxon>
        <taxon>Cnidaria</taxon>
        <taxon>Hydrozoa</taxon>
        <taxon>Hydroidolina</taxon>
        <taxon>Anthoathecata</taxon>
        <taxon>Aplanulata</taxon>
        <taxon>Hydridae</taxon>
        <taxon>Hydra</taxon>
    </lineage>
</organism>
<accession>A0ABM4CW95</accession>
<dbReference type="SUPFAM" id="SSF50985">
    <property type="entry name" value="RCC1/BLIP-II"/>
    <property type="match status" value="1"/>
</dbReference>
<dbReference type="Pfam" id="PF16457">
    <property type="entry name" value="PH_12"/>
    <property type="match status" value="1"/>
</dbReference>
<dbReference type="RefSeq" id="XP_065666204.1">
    <property type="nucleotide sequence ID" value="XM_065810132.1"/>
</dbReference>
<proteinExistence type="predicted"/>
<feature type="repeat" description="RCC1" evidence="6">
    <location>
        <begin position="385"/>
        <end position="437"/>
    </location>
</feature>
<dbReference type="InterPro" id="IPR009091">
    <property type="entry name" value="RCC1/BLIP-II"/>
</dbReference>